<dbReference type="PROSITE" id="PS51725">
    <property type="entry name" value="ABM"/>
    <property type="match status" value="1"/>
</dbReference>
<feature type="domain" description="ABM" evidence="1">
    <location>
        <begin position="8"/>
        <end position="100"/>
    </location>
</feature>
<keyword evidence="3" id="KW-1185">Reference proteome</keyword>
<dbReference type="Proteomes" id="UP000028623">
    <property type="component" value="Unassembled WGS sequence"/>
</dbReference>
<dbReference type="PANTHER" id="PTHR33336:SF3">
    <property type="entry name" value="ABM DOMAIN-CONTAINING PROTEIN"/>
    <property type="match status" value="1"/>
</dbReference>
<organism evidence="2 3">
    <name type="scientific">Epilithonimonas lactis</name>
    <dbReference type="NCBI Taxonomy" id="421072"/>
    <lineage>
        <taxon>Bacteria</taxon>
        <taxon>Pseudomonadati</taxon>
        <taxon>Bacteroidota</taxon>
        <taxon>Flavobacteriia</taxon>
        <taxon>Flavobacteriales</taxon>
        <taxon>Weeksellaceae</taxon>
        <taxon>Chryseobacterium group</taxon>
        <taxon>Epilithonimonas</taxon>
    </lineage>
</organism>
<dbReference type="RefSeq" id="WP_034974617.1">
    <property type="nucleotide sequence ID" value="NZ_FOFI01000004.1"/>
</dbReference>
<dbReference type="AlphaFoldDB" id="A0A085BJK6"/>
<dbReference type="GO" id="GO:0005829">
    <property type="term" value="C:cytosol"/>
    <property type="evidence" value="ECO:0007669"/>
    <property type="project" value="TreeGrafter"/>
</dbReference>
<dbReference type="InterPro" id="IPR050744">
    <property type="entry name" value="AI-2_Isomerase_LsrG"/>
</dbReference>
<name>A0A085BJK6_9FLAO</name>
<dbReference type="SUPFAM" id="SSF54909">
    <property type="entry name" value="Dimeric alpha+beta barrel"/>
    <property type="match status" value="1"/>
</dbReference>
<comment type="caution">
    <text evidence="2">The sequence shown here is derived from an EMBL/GenBank/DDBJ whole genome shotgun (WGS) entry which is preliminary data.</text>
</comment>
<proteinExistence type="predicted"/>
<dbReference type="PANTHER" id="PTHR33336">
    <property type="entry name" value="QUINOL MONOOXYGENASE YGIN-RELATED"/>
    <property type="match status" value="1"/>
</dbReference>
<accession>A0A085BJK6</accession>
<dbReference type="Gene3D" id="3.30.70.100">
    <property type="match status" value="1"/>
</dbReference>
<dbReference type="InterPro" id="IPR007138">
    <property type="entry name" value="ABM_dom"/>
</dbReference>
<dbReference type="EMBL" id="JPLY01000002">
    <property type="protein sequence ID" value="KFC22651.1"/>
    <property type="molecule type" value="Genomic_DNA"/>
</dbReference>
<evidence type="ECO:0000313" key="3">
    <source>
        <dbReference type="Proteomes" id="UP000028623"/>
    </source>
</evidence>
<evidence type="ECO:0000259" key="1">
    <source>
        <dbReference type="PROSITE" id="PS51725"/>
    </source>
</evidence>
<dbReference type="OrthoDB" id="964493at2"/>
<reference evidence="2 3" key="1">
    <citation type="submission" date="2014-07" db="EMBL/GenBank/DDBJ databases">
        <title>Epilithonimonas lactis LMG 22401 Genome.</title>
        <authorList>
            <person name="Pipes S.E."/>
            <person name="Stropko S.J."/>
        </authorList>
    </citation>
    <scope>NUCLEOTIDE SEQUENCE [LARGE SCALE GENOMIC DNA]</scope>
    <source>
        <strain evidence="2 3">LMG 24401</strain>
    </source>
</reference>
<keyword evidence="2" id="KW-0503">Monooxygenase</keyword>
<gene>
    <name evidence="2" type="ORF">IO89_06245</name>
</gene>
<dbReference type="Pfam" id="PF03992">
    <property type="entry name" value="ABM"/>
    <property type="match status" value="1"/>
</dbReference>
<dbReference type="eggNOG" id="COG1359">
    <property type="taxonomic scope" value="Bacteria"/>
</dbReference>
<dbReference type="GO" id="GO:0004497">
    <property type="term" value="F:monooxygenase activity"/>
    <property type="evidence" value="ECO:0007669"/>
    <property type="project" value="UniProtKB-KW"/>
</dbReference>
<evidence type="ECO:0000313" key="2">
    <source>
        <dbReference type="EMBL" id="KFC22651.1"/>
    </source>
</evidence>
<protein>
    <submittedName>
        <fullName evidence="2">Antibiotic biosynthesis monooxygenase</fullName>
    </submittedName>
</protein>
<dbReference type="STRING" id="421072.SAMN04488097_3165"/>
<sequence>MENQNQPIFIFAKWQVKNGNLQTVLNLLPSLIEKSTSEEGNIFYKIYQDNADSNILILNESYKDMASIEAHKNSNHYQEIAVKQIIPFLENREVILASELGL</sequence>
<dbReference type="InterPro" id="IPR011008">
    <property type="entry name" value="Dimeric_a/b-barrel"/>
</dbReference>
<keyword evidence="2" id="KW-0560">Oxidoreductase</keyword>